<dbReference type="GO" id="GO:0030001">
    <property type="term" value="P:metal ion transport"/>
    <property type="evidence" value="ECO:0007669"/>
    <property type="project" value="UniProtKB-ARBA"/>
</dbReference>
<keyword evidence="6 9" id="KW-1133">Transmembrane helix</keyword>
<evidence type="ECO:0000256" key="3">
    <source>
        <dbReference type="ARBA" id="ARBA00022448"/>
    </source>
</evidence>
<feature type="transmembrane region" description="Helical" evidence="9">
    <location>
        <begin position="428"/>
        <end position="455"/>
    </location>
</feature>
<dbReference type="GO" id="GO:0005886">
    <property type="term" value="C:plasma membrane"/>
    <property type="evidence" value="ECO:0007669"/>
    <property type="project" value="UniProtKB-SubCell"/>
</dbReference>
<dbReference type="eggNOG" id="arCOG04145">
    <property type="taxonomic scope" value="Archaea"/>
</dbReference>
<keyword evidence="11" id="KW-1185">Reference proteome</keyword>
<sequence length="461" mass="51756">MITYKDISTILNILGRISLIISLISLIPIFVAFYFKENPFPFIISSLLSFLISLILLKTTKIYKVKLYHCMCVSSLSWILASLIGAIPFYLSIPYFSYLDGVYESASAWTTTGMSLIIDLNVVDKSILFWRSLEQWIGGVGILVFSSLVLSNLASHLYLSEARQEKILPKFLSTIKTIIWIYIFYTIVGILLLYLSGLSPWESLNLTMTGICTGGMSLSNESFPYNSLAKLFMILIMLAGGVVSFSTHYKILSGKLKLDCQIKYSLLVILLSSLFICFKDKINFLDSLFLVTSALTSTGFSTFDLSKLSEPSLILLIFIMFIGGGTGTTTGGVKILRFLIILKIVYYEIKKIVYPRNTVFPKYLSNLKLDDKIVKEAFTIFILYLFSSFTLFFIFSFYTSPLKALFDSVSFVSNIGLSLEVVNINSPAILKIAGIFGMILGRLEIIPILILILTFSKIKRI</sequence>
<proteinExistence type="inferred from homology"/>
<keyword evidence="4" id="KW-1003">Cell membrane</keyword>
<keyword evidence="3" id="KW-0813">Transport</keyword>
<dbReference type="GeneID" id="9132117"/>
<reference evidence="10" key="1">
    <citation type="submission" date="2010-04" db="EMBL/GenBank/DDBJ databases">
        <title>Complete sequence of Methanocaldococcus infernus ME.</title>
        <authorList>
            <consortium name="US DOE Joint Genome Institute"/>
            <person name="Lucas S."/>
            <person name="Copeland A."/>
            <person name="Lapidus A."/>
            <person name="Cheng J.-F."/>
            <person name="Bruce D."/>
            <person name="Goodwin L."/>
            <person name="Pitluck S."/>
            <person name="Munk A.C."/>
            <person name="Detter J.C."/>
            <person name="Han C."/>
            <person name="Tapia R."/>
            <person name="Land M."/>
            <person name="Hauser L."/>
            <person name="Kyrpides N."/>
            <person name="Mikhailova N."/>
            <person name="Sieprawska-Lupa M."/>
            <person name="Whitman W.B."/>
            <person name="Woyke T."/>
        </authorList>
    </citation>
    <scope>NUCLEOTIDE SEQUENCE [LARGE SCALE GENOMIC DNA]</scope>
    <source>
        <strain evidence="10">ME</strain>
    </source>
</reference>
<dbReference type="OrthoDB" id="111943at2157"/>
<dbReference type="STRING" id="573063.Metin_1100"/>
<evidence type="ECO:0000256" key="8">
    <source>
        <dbReference type="ARBA" id="ARBA00023136"/>
    </source>
</evidence>
<feature type="transmembrane region" description="Helical" evidence="9">
    <location>
        <begin position="69"/>
        <end position="91"/>
    </location>
</feature>
<dbReference type="PANTHER" id="PTHR32024:SF2">
    <property type="entry name" value="TRK SYSTEM POTASSIUM UPTAKE PROTEIN TRKG-RELATED"/>
    <property type="match status" value="1"/>
</dbReference>
<feature type="transmembrane region" description="Helical" evidence="9">
    <location>
        <begin position="377"/>
        <end position="398"/>
    </location>
</feature>
<evidence type="ECO:0000256" key="1">
    <source>
        <dbReference type="ARBA" id="ARBA00004651"/>
    </source>
</evidence>
<keyword evidence="7" id="KW-0406">Ion transport</keyword>
<feature type="transmembrane region" description="Helical" evidence="9">
    <location>
        <begin position="313"/>
        <end position="333"/>
    </location>
</feature>
<accession>D5VT52</accession>
<dbReference type="Proteomes" id="UP000002061">
    <property type="component" value="Chromosome"/>
</dbReference>
<evidence type="ECO:0000256" key="4">
    <source>
        <dbReference type="ARBA" id="ARBA00022475"/>
    </source>
</evidence>
<feature type="transmembrane region" description="Helical" evidence="9">
    <location>
        <begin position="179"/>
        <end position="198"/>
    </location>
</feature>
<feature type="transmembrane region" description="Helical" evidence="9">
    <location>
        <begin position="136"/>
        <end position="159"/>
    </location>
</feature>
<dbReference type="PANTHER" id="PTHR32024">
    <property type="entry name" value="TRK SYSTEM POTASSIUM UPTAKE PROTEIN TRKG-RELATED"/>
    <property type="match status" value="1"/>
</dbReference>
<dbReference type="Pfam" id="PF02386">
    <property type="entry name" value="TrkH"/>
    <property type="match status" value="2"/>
</dbReference>
<evidence type="ECO:0000313" key="10">
    <source>
        <dbReference type="EMBL" id="ADG13755.1"/>
    </source>
</evidence>
<dbReference type="EMBL" id="CP002009">
    <property type="protein sequence ID" value="ADG13755.1"/>
    <property type="molecule type" value="Genomic_DNA"/>
</dbReference>
<feature type="transmembrane region" description="Helical" evidence="9">
    <location>
        <begin position="12"/>
        <end position="34"/>
    </location>
</feature>
<dbReference type="HOGENOM" id="CLU_030708_0_2_2"/>
<dbReference type="InterPro" id="IPR003445">
    <property type="entry name" value="Cat_transpt"/>
</dbReference>
<gene>
    <name evidence="10" type="ordered locus">Metin_1100</name>
</gene>
<comment type="similarity">
    <text evidence="2">Belongs to the TrkH potassium transport family.</text>
</comment>
<protein>
    <submittedName>
        <fullName evidence="10">Cation transporter</fullName>
    </submittedName>
</protein>
<evidence type="ECO:0000256" key="9">
    <source>
        <dbReference type="SAM" id="Phobius"/>
    </source>
</evidence>
<name>D5VT52_METIM</name>
<keyword evidence="5 9" id="KW-0812">Transmembrane</keyword>
<feature type="transmembrane region" description="Helical" evidence="9">
    <location>
        <begin position="231"/>
        <end position="252"/>
    </location>
</feature>
<keyword evidence="8 9" id="KW-0472">Membrane</keyword>
<comment type="subcellular location">
    <subcellularLocation>
        <location evidence="1">Cell membrane</location>
        <topology evidence="1">Multi-pass membrane protein</topology>
    </subcellularLocation>
</comment>
<evidence type="ECO:0000256" key="2">
    <source>
        <dbReference type="ARBA" id="ARBA00009137"/>
    </source>
</evidence>
<dbReference type="RefSeq" id="WP_013100500.1">
    <property type="nucleotide sequence ID" value="NC_014122.1"/>
</dbReference>
<evidence type="ECO:0000313" key="11">
    <source>
        <dbReference type="Proteomes" id="UP000002061"/>
    </source>
</evidence>
<dbReference type="GO" id="GO:0008324">
    <property type="term" value="F:monoatomic cation transmembrane transporter activity"/>
    <property type="evidence" value="ECO:0007669"/>
    <property type="project" value="InterPro"/>
</dbReference>
<evidence type="ECO:0000256" key="6">
    <source>
        <dbReference type="ARBA" id="ARBA00022989"/>
    </source>
</evidence>
<feature type="transmembrane region" description="Helical" evidence="9">
    <location>
        <begin position="264"/>
        <end position="282"/>
    </location>
</feature>
<organism evidence="10 11">
    <name type="scientific">Methanocaldococcus infernus (strain DSM 11812 / JCM 15783 / ME)</name>
    <dbReference type="NCBI Taxonomy" id="573063"/>
    <lineage>
        <taxon>Archaea</taxon>
        <taxon>Methanobacteriati</taxon>
        <taxon>Methanobacteriota</taxon>
        <taxon>Methanomada group</taxon>
        <taxon>Methanococci</taxon>
        <taxon>Methanococcales</taxon>
        <taxon>Methanocaldococcaceae</taxon>
        <taxon>Methanocaldococcus</taxon>
    </lineage>
</organism>
<feature type="transmembrane region" description="Helical" evidence="9">
    <location>
        <begin position="40"/>
        <end position="57"/>
    </location>
</feature>
<evidence type="ECO:0000256" key="5">
    <source>
        <dbReference type="ARBA" id="ARBA00022692"/>
    </source>
</evidence>
<dbReference type="KEGG" id="mif:Metin_1100"/>
<evidence type="ECO:0000256" key="7">
    <source>
        <dbReference type="ARBA" id="ARBA00023065"/>
    </source>
</evidence>
<dbReference type="AlphaFoldDB" id="D5VT52"/>